<dbReference type="CDD" id="cd07012">
    <property type="entry name" value="PBP2_Bug_TTT"/>
    <property type="match status" value="1"/>
</dbReference>
<sequence length="343" mass="35353">MCGPSAGARGPGTSSATTEGGRSMVNRRTVLGGAGAALACPAYAQQLGAWQPTRPVQLIVGYAPGGGSDIIARTIAEASAPFFPVPLVVVNRPGAGGALAAEQVARAAPDGHTLIIHGGSESTSLPAFRDLPYDPKQSFRAVIRLTRNGHFLVCKGGPSPRFADLGAAIAAAKADPGGIAHGSAGNGTLSQAIFLLLERAAGVGFLHVPYTGGGPALQALIAGQTALNINASDELGGFVASGDLKLLALAAEQRAPAYRDVPTMRELGYDIVADNMKGWVGPAGLTDEMARSLHDRFRQGMQTPTWARFMERVGEADGYADGPAFQAAMDRLLDSIRAAMKRT</sequence>
<dbReference type="AlphaFoldDB" id="A0A502FRY0"/>
<evidence type="ECO:0000313" key="3">
    <source>
        <dbReference type="EMBL" id="TPG51906.1"/>
    </source>
</evidence>
<evidence type="ECO:0000256" key="2">
    <source>
        <dbReference type="SAM" id="MobiDB-lite"/>
    </source>
</evidence>
<dbReference type="OrthoDB" id="7243230at2"/>
<dbReference type="PANTHER" id="PTHR42928">
    <property type="entry name" value="TRICARBOXYLATE-BINDING PROTEIN"/>
    <property type="match status" value="1"/>
</dbReference>
<comment type="similarity">
    <text evidence="1">Belongs to the UPF0065 (bug) family.</text>
</comment>
<organism evidence="3 4">
    <name type="scientific">Muricoccus nepalensis</name>
    <dbReference type="NCBI Taxonomy" id="1854500"/>
    <lineage>
        <taxon>Bacteria</taxon>
        <taxon>Pseudomonadati</taxon>
        <taxon>Pseudomonadota</taxon>
        <taxon>Alphaproteobacteria</taxon>
        <taxon>Acetobacterales</taxon>
        <taxon>Roseomonadaceae</taxon>
        <taxon>Muricoccus</taxon>
    </lineage>
</organism>
<dbReference type="Gene3D" id="3.40.190.10">
    <property type="entry name" value="Periplasmic binding protein-like II"/>
    <property type="match status" value="1"/>
</dbReference>
<dbReference type="PIRSF" id="PIRSF017082">
    <property type="entry name" value="YflP"/>
    <property type="match status" value="1"/>
</dbReference>
<evidence type="ECO:0000256" key="1">
    <source>
        <dbReference type="ARBA" id="ARBA00006987"/>
    </source>
</evidence>
<keyword evidence="4" id="KW-1185">Reference proteome</keyword>
<dbReference type="InterPro" id="IPR042100">
    <property type="entry name" value="Bug_dom1"/>
</dbReference>
<dbReference type="InterPro" id="IPR005064">
    <property type="entry name" value="BUG"/>
</dbReference>
<protein>
    <submittedName>
        <fullName evidence="3">Tripartite tricarboxylate transporter substrate binding protein</fullName>
    </submittedName>
</protein>
<dbReference type="PANTHER" id="PTHR42928:SF5">
    <property type="entry name" value="BLR1237 PROTEIN"/>
    <property type="match status" value="1"/>
</dbReference>
<comment type="caution">
    <text evidence="3">The sequence shown here is derived from an EMBL/GenBank/DDBJ whole genome shotgun (WGS) entry which is preliminary data.</text>
</comment>
<reference evidence="3 4" key="1">
    <citation type="journal article" date="2019" name="Environ. Microbiol.">
        <title>Species interactions and distinct microbial communities in high Arctic permafrost affected cryosols are associated with the CH4 and CO2 gas fluxes.</title>
        <authorList>
            <person name="Altshuler I."/>
            <person name="Hamel J."/>
            <person name="Turney S."/>
            <person name="Magnuson E."/>
            <person name="Levesque R."/>
            <person name="Greer C."/>
            <person name="Whyte L.G."/>
        </authorList>
    </citation>
    <scope>NUCLEOTIDE SEQUENCE [LARGE SCALE GENOMIC DNA]</scope>
    <source>
        <strain evidence="3 4">S9.3B</strain>
    </source>
</reference>
<name>A0A502FRY0_9PROT</name>
<dbReference type="Pfam" id="PF03401">
    <property type="entry name" value="TctC"/>
    <property type="match status" value="1"/>
</dbReference>
<dbReference type="Gene3D" id="3.40.190.150">
    <property type="entry name" value="Bordetella uptake gene, domain 1"/>
    <property type="match status" value="1"/>
</dbReference>
<feature type="region of interest" description="Disordered" evidence="2">
    <location>
        <begin position="1"/>
        <end position="24"/>
    </location>
</feature>
<dbReference type="Proteomes" id="UP000317078">
    <property type="component" value="Unassembled WGS sequence"/>
</dbReference>
<dbReference type="EMBL" id="RCZP01000023">
    <property type="protein sequence ID" value="TPG51906.1"/>
    <property type="molecule type" value="Genomic_DNA"/>
</dbReference>
<accession>A0A502FRY0</accession>
<gene>
    <name evidence="3" type="ORF">EAH89_19315</name>
</gene>
<evidence type="ECO:0000313" key="4">
    <source>
        <dbReference type="Proteomes" id="UP000317078"/>
    </source>
</evidence>
<proteinExistence type="inferred from homology"/>